<evidence type="ECO:0000313" key="1">
    <source>
        <dbReference type="EMBL" id="PXF62155.1"/>
    </source>
</evidence>
<proteinExistence type="predicted"/>
<name>A0AC61L759_9EURY</name>
<comment type="caution">
    <text evidence="1">The sequence shown here is derived from an EMBL/GenBank/DDBJ whole genome shotgun (WGS) entry which is preliminary data.</text>
</comment>
<reference evidence="1" key="1">
    <citation type="submission" date="2018-01" db="EMBL/GenBank/DDBJ databases">
        <authorList>
            <person name="Krukenberg V."/>
        </authorList>
    </citation>
    <scope>NUCLEOTIDE SEQUENCE</scope>
    <source>
        <strain evidence="1">E20ANME2</strain>
    </source>
</reference>
<dbReference type="EMBL" id="PQXF01000001">
    <property type="protein sequence ID" value="PXF62155.1"/>
    <property type="molecule type" value="Genomic_DNA"/>
</dbReference>
<sequence>MNVVITGGCGFIGSNLAHELVEVDEVTVIDDLSTGRPENNEDLLDNENYRYVEGSITDLNLLKQVFDGVDYVFHQAAIPSVPRSIKDPAKTNEVNISGTLNVLIAADQEGVKKVVYASSSSVYGETPVLPKEEGMIPDPLSPYAVSKLAGEYYCKVFAEIYGLKTASLRYFNVYGPKQDPSSEYAAVIPKFITRVLNGKPPVICGDGEQTRDFTFVKDVVSANILAAGSSKTGVFNIGSGARVSVNELAAAVIEASATGTDPGILHAEPRDGDVRHSLADISRAKSIGYEPSYALTDGLEETIRSFSV</sequence>
<organism evidence="1 2">
    <name type="scientific">Candidatus Methanogaster sp</name>
    <dbReference type="NCBI Taxonomy" id="3386292"/>
    <lineage>
        <taxon>Archaea</taxon>
        <taxon>Methanobacteriati</taxon>
        <taxon>Methanobacteriota</taxon>
        <taxon>Stenosarchaea group</taxon>
        <taxon>Methanomicrobia</taxon>
        <taxon>Methanosarcinales</taxon>
        <taxon>ANME-2 cluster</taxon>
        <taxon>Candidatus Methanogasteraceae</taxon>
        <taxon>Candidatus Methanogaster</taxon>
    </lineage>
</organism>
<evidence type="ECO:0000313" key="2">
    <source>
        <dbReference type="Proteomes" id="UP000248329"/>
    </source>
</evidence>
<gene>
    <name evidence="1" type="ORF">C4B59_00655</name>
</gene>
<protein>
    <submittedName>
        <fullName evidence="1">GDP-mannose 4,6-dehydratase</fullName>
    </submittedName>
</protein>
<accession>A0AC61L759</accession>
<dbReference type="Proteomes" id="UP000248329">
    <property type="component" value="Unassembled WGS sequence"/>
</dbReference>